<dbReference type="PROSITE" id="PS51471">
    <property type="entry name" value="FE2OG_OXY"/>
    <property type="match status" value="1"/>
</dbReference>
<sequence length="262" mass="28550">MPTARRASVLRLDPPPGPPSAASSPASPRAMLRPVDALDHHFALEVPRVFAEAERAALVAGVRAAQAEWTADFGGEQFSLGRAFYTHLEQGRSRVYFADAAASDARVERHLPGLQRRMRELVAALTGGLAQPRRGFCGPGVHIFPAGEKVAREGGVVHFDTEGLSDYHLARRLRAITVVVMLELPDADGGLKLWDVLYDGRDDPRDEALSARSLVAGYSPGGALVIDSYRLHQIQPFPGDRDRISATVHAAEIDSGRWETWF</sequence>
<comment type="caution">
    <text evidence="4">The sequence shown here is derived from an EMBL/GenBank/DDBJ whole genome shotgun (WGS) entry which is preliminary data.</text>
</comment>
<feature type="compositionally biased region" description="Low complexity" evidence="2">
    <location>
        <begin position="20"/>
        <end position="29"/>
    </location>
</feature>
<dbReference type="RefSeq" id="WP_272098755.1">
    <property type="nucleotide sequence ID" value="NZ_JAQNDK010000003.1"/>
</dbReference>
<dbReference type="InterPro" id="IPR005123">
    <property type="entry name" value="Oxoglu/Fe-dep_dioxygenase_dom"/>
</dbReference>
<keyword evidence="1" id="KW-0560">Oxidoreductase</keyword>
<organism evidence="4 5">
    <name type="scientific">Sorangium atrum</name>
    <dbReference type="NCBI Taxonomy" id="2995308"/>
    <lineage>
        <taxon>Bacteria</taxon>
        <taxon>Pseudomonadati</taxon>
        <taxon>Myxococcota</taxon>
        <taxon>Polyangia</taxon>
        <taxon>Polyangiales</taxon>
        <taxon>Polyangiaceae</taxon>
        <taxon>Sorangium</taxon>
    </lineage>
</organism>
<protein>
    <recommendedName>
        <fullName evidence="3">Fe2OG dioxygenase domain-containing protein</fullName>
    </recommendedName>
</protein>
<feature type="region of interest" description="Disordered" evidence="2">
    <location>
        <begin position="1"/>
        <end position="29"/>
    </location>
</feature>
<accession>A0ABT5C573</accession>
<reference evidence="4 5" key="1">
    <citation type="submission" date="2023-01" db="EMBL/GenBank/DDBJ databases">
        <title>Minimal conservation of predation-associated metabolite biosynthetic gene clusters underscores biosynthetic potential of Myxococcota including descriptions for ten novel species: Archangium lansinium sp. nov., Myxococcus landrumus sp. nov., Nannocystis bai.</title>
        <authorList>
            <person name="Ahearne A."/>
            <person name="Stevens C."/>
            <person name="Dowd S."/>
        </authorList>
    </citation>
    <scope>NUCLEOTIDE SEQUENCE [LARGE SCALE GENOMIC DNA]</scope>
    <source>
        <strain evidence="4 5">WIWO2</strain>
    </source>
</reference>
<evidence type="ECO:0000256" key="2">
    <source>
        <dbReference type="SAM" id="MobiDB-lite"/>
    </source>
</evidence>
<evidence type="ECO:0000256" key="1">
    <source>
        <dbReference type="RuleBase" id="RU003682"/>
    </source>
</evidence>
<keyword evidence="5" id="KW-1185">Reference proteome</keyword>
<evidence type="ECO:0000313" key="4">
    <source>
        <dbReference type="EMBL" id="MDC0681570.1"/>
    </source>
</evidence>
<feature type="domain" description="Fe2OG dioxygenase" evidence="3">
    <location>
        <begin position="135"/>
        <end position="252"/>
    </location>
</feature>
<dbReference type="Proteomes" id="UP001217485">
    <property type="component" value="Unassembled WGS sequence"/>
</dbReference>
<comment type="similarity">
    <text evidence="1">Belongs to the iron/ascorbate-dependent oxidoreductase family.</text>
</comment>
<dbReference type="EMBL" id="JAQNDK010000003">
    <property type="protein sequence ID" value="MDC0681570.1"/>
    <property type="molecule type" value="Genomic_DNA"/>
</dbReference>
<gene>
    <name evidence="4" type="ORF">POL72_27775</name>
</gene>
<proteinExistence type="inferred from homology"/>
<evidence type="ECO:0000313" key="5">
    <source>
        <dbReference type="Proteomes" id="UP001217485"/>
    </source>
</evidence>
<keyword evidence="1" id="KW-0479">Metal-binding</keyword>
<keyword evidence="1" id="KW-0408">Iron</keyword>
<evidence type="ECO:0000259" key="3">
    <source>
        <dbReference type="PROSITE" id="PS51471"/>
    </source>
</evidence>
<name>A0ABT5C573_9BACT</name>